<accession>A0ABT2HTT1</accession>
<dbReference type="EMBL" id="JALXSQ010000001">
    <property type="protein sequence ID" value="MCT2041733.1"/>
    <property type="molecule type" value="Genomic_DNA"/>
</dbReference>
<keyword evidence="1" id="KW-0732">Signal</keyword>
<comment type="caution">
    <text evidence="3">The sequence shown here is derived from an EMBL/GenBank/DDBJ whole genome shotgun (WGS) entry which is preliminary data.</text>
</comment>
<dbReference type="InterPro" id="IPR059026">
    <property type="entry name" value="LpqB_N"/>
</dbReference>
<dbReference type="Pfam" id="PF25976">
    <property type="entry name" value="LpqB_N"/>
    <property type="match status" value="1"/>
</dbReference>
<feature type="domain" description="GerMN" evidence="2">
    <location>
        <begin position="203"/>
        <end position="293"/>
    </location>
</feature>
<evidence type="ECO:0000313" key="4">
    <source>
        <dbReference type="Proteomes" id="UP001525379"/>
    </source>
</evidence>
<name>A0ABT2HTT1_9MICO</name>
<sequence length="566" mass="59380">MNGRSWSTRALVMLVALALGLTGCARIPDEGGVQQGVAVTAHDEQDTLYYPGSPVPGAGPEEILRGFLAAGTGTSDNYGVAREFMTPPAAISWDATASTLVVDADPTIQPFAHGAITVSMNVVATVDAHGRYTELSTMETRTLEYTLEQVDGEWRIASAPAGIVLLKQNFANIFAPFTLAFLDQSRTYVVPEIRWFPSHVTAPTRIVQALLSGPSDWLAEGGVNSAFPRGTQLLGPILPDQGNAAANFSTNISGASGDEFSLMQLQLEESLADFSNIETVSMLVNGARIDVSLPAEGTVVAHSQVSTQPLVMRSGTLGYLAGDTVTPIVGTEGLQRTLPNLHATAGSVSGRVAVAAFLTQDQGVVAVPFAGGAPVPIDDREDLLPPTVSQWGFVWTMAPEDHVVRVADPVYGFGTDVPLPPELHGKVKSLSLSRSGAMMAFAVEINGKAAIATMAVKRDPSTGRPLSLGTPQIDVVDASRAIDLTWADQTTIGLLASAEKGGTQVFVRQLGGTTTEYGGVDGGVAIEGSNTRQGLRICNGKGDVFVPRASQWQASGARVDFLVAQN</sequence>
<evidence type="ECO:0000313" key="3">
    <source>
        <dbReference type="EMBL" id="MCT2041733.1"/>
    </source>
</evidence>
<dbReference type="SMART" id="SM00909">
    <property type="entry name" value="Germane"/>
    <property type="match status" value="1"/>
</dbReference>
<dbReference type="InterPro" id="IPR019606">
    <property type="entry name" value="GerMN"/>
</dbReference>
<evidence type="ECO:0000256" key="1">
    <source>
        <dbReference type="SAM" id="SignalP"/>
    </source>
</evidence>
<reference evidence="3 4" key="1">
    <citation type="submission" date="2022-04" db="EMBL/GenBank/DDBJ databases">
        <title>Human microbiome associated bacterial genomes.</title>
        <authorList>
            <person name="Sandstrom S."/>
            <person name="Salamzade R."/>
            <person name="Kalan L.R."/>
        </authorList>
    </citation>
    <scope>NUCLEOTIDE SEQUENCE [LARGE SCALE GENOMIC DNA]</scope>
    <source>
        <strain evidence="4">p3-SID1799</strain>
    </source>
</reference>
<dbReference type="PROSITE" id="PS51257">
    <property type="entry name" value="PROKAR_LIPOPROTEIN"/>
    <property type="match status" value="1"/>
</dbReference>
<gene>
    <name evidence="3" type="ORF">M3D15_00020</name>
</gene>
<feature type="signal peptide" evidence="1">
    <location>
        <begin position="1"/>
        <end position="25"/>
    </location>
</feature>
<evidence type="ECO:0000259" key="2">
    <source>
        <dbReference type="SMART" id="SM00909"/>
    </source>
</evidence>
<dbReference type="Proteomes" id="UP001525379">
    <property type="component" value="Unassembled WGS sequence"/>
</dbReference>
<dbReference type="Pfam" id="PF10646">
    <property type="entry name" value="Germane"/>
    <property type="match status" value="1"/>
</dbReference>
<feature type="chain" id="PRO_5045371383" evidence="1">
    <location>
        <begin position="26"/>
        <end position="566"/>
    </location>
</feature>
<dbReference type="InterPro" id="IPR018910">
    <property type="entry name" value="LpqB_C"/>
</dbReference>
<dbReference type="Pfam" id="PF10647">
    <property type="entry name" value="Gmad1"/>
    <property type="match status" value="1"/>
</dbReference>
<dbReference type="RefSeq" id="WP_206395112.1">
    <property type="nucleotide sequence ID" value="NZ_JAFDPW010000002.1"/>
</dbReference>
<keyword evidence="4" id="KW-1185">Reference proteome</keyword>
<proteinExistence type="predicted"/>
<organism evidence="3 4">
    <name type="scientific">Pseudoclavibacter albus</name>
    <dbReference type="NCBI Taxonomy" id="272241"/>
    <lineage>
        <taxon>Bacteria</taxon>
        <taxon>Bacillati</taxon>
        <taxon>Actinomycetota</taxon>
        <taxon>Actinomycetes</taxon>
        <taxon>Micrococcales</taxon>
        <taxon>Microbacteriaceae</taxon>
        <taxon>Pseudoclavibacter</taxon>
    </lineage>
</organism>
<protein>
    <submittedName>
        <fullName evidence="3">LpqB family beta-propeller domain-containing protein</fullName>
    </submittedName>
</protein>